<dbReference type="SUPFAM" id="SSF51679">
    <property type="entry name" value="Bacterial luciferase-like"/>
    <property type="match status" value="1"/>
</dbReference>
<comment type="caution">
    <text evidence="2">The sequence shown here is derived from an EMBL/GenBank/DDBJ whole genome shotgun (WGS) entry which is preliminary data.</text>
</comment>
<dbReference type="NCBIfam" id="TIGR03620">
    <property type="entry name" value="F420_MSMEG_4141"/>
    <property type="match status" value="1"/>
</dbReference>
<organism evidence="2 3">
    <name type="scientific">Allokutzneria oryzae</name>
    <dbReference type="NCBI Taxonomy" id="1378989"/>
    <lineage>
        <taxon>Bacteria</taxon>
        <taxon>Bacillati</taxon>
        <taxon>Actinomycetota</taxon>
        <taxon>Actinomycetes</taxon>
        <taxon>Pseudonocardiales</taxon>
        <taxon>Pseudonocardiaceae</taxon>
        <taxon>Allokutzneria</taxon>
    </lineage>
</organism>
<evidence type="ECO:0000313" key="3">
    <source>
        <dbReference type="Proteomes" id="UP001589693"/>
    </source>
</evidence>
<protein>
    <submittedName>
        <fullName evidence="2">LLM class F420-dependent oxidoreductase</fullName>
        <ecNumber evidence="2">1.-.-.-</ecNumber>
    </submittedName>
</protein>
<gene>
    <name evidence="2" type="ORF">ACFFQA_37000</name>
</gene>
<dbReference type="Gene3D" id="3.20.20.30">
    <property type="entry name" value="Luciferase-like domain"/>
    <property type="match status" value="1"/>
</dbReference>
<evidence type="ECO:0000259" key="1">
    <source>
        <dbReference type="Pfam" id="PF00296"/>
    </source>
</evidence>
<keyword evidence="3" id="KW-1185">Reference proteome</keyword>
<dbReference type="EMBL" id="JBHLZU010000036">
    <property type="protein sequence ID" value="MFB9909565.1"/>
    <property type="molecule type" value="Genomic_DNA"/>
</dbReference>
<dbReference type="PANTHER" id="PTHR43244">
    <property type="match status" value="1"/>
</dbReference>
<reference evidence="2 3" key="1">
    <citation type="submission" date="2024-09" db="EMBL/GenBank/DDBJ databases">
        <authorList>
            <person name="Sun Q."/>
            <person name="Mori K."/>
        </authorList>
    </citation>
    <scope>NUCLEOTIDE SEQUENCE [LARGE SCALE GENOMIC DNA]</scope>
    <source>
        <strain evidence="2 3">TBRC 7907</strain>
    </source>
</reference>
<accession>A0ABV6A8Q7</accession>
<proteinExistence type="predicted"/>
<dbReference type="InterPro" id="IPR036661">
    <property type="entry name" value="Luciferase-like_sf"/>
</dbReference>
<dbReference type="GO" id="GO:0016491">
    <property type="term" value="F:oxidoreductase activity"/>
    <property type="evidence" value="ECO:0007669"/>
    <property type="project" value="UniProtKB-KW"/>
</dbReference>
<dbReference type="InterPro" id="IPR011251">
    <property type="entry name" value="Luciferase-like_dom"/>
</dbReference>
<keyword evidence="2" id="KW-0560">Oxidoreductase</keyword>
<dbReference type="InterPro" id="IPR050564">
    <property type="entry name" value="F420-G6PD/mer"/>
</dbReference>
<evidence type="ECO:0000313" key="2">
    <source>
        <dbReference type="EMBL" id="MFB9909565.1"/>
    </source>
</evidence>
<sequence length="294" mass="31423">MKDRLGRVGIWTIALAWGSAAEARGFAAEAEELGYGALWFGEAPSGKESLSNAAVLLAATQRITVATGISNIWARDATAMRAGGDTLAEAFPGRFLHGLGVSHLDAVSMRGHDYGKPVSTMRAYLDAMDAVDYTAAAPAEPTPRVLAALRPKMLELARDRTAGAHPYFVPTEHTRRARDVLGADPILAPEQAVVLETDPVRAREIAREHMSRYLAMPNYVNSLLWLGFTEDDVAGGGSDRLVDALVAWGDADAISARVREHHDAGADHVAVQPLGSISDARNQIRELAPALLAD</sequence>
<dbReference type="PANTHER" id="PTHR43244:SF2">
    <property type="entry name" value="CONSERVED HYPOTHETICAL ALANINE AND PROLINE-RICH PROTEIN"/>
    <property type="match status" value="1"/>
</dbReference>
<dbReference type="Proteomes" id="UP001589693">
    <property type="component" value="Unassembled WGS sequence"/>
</dbReference>
<dbReference type="InterPro" id="IPR019922">
    <property type="entry name" value="Lucif-like_OxRdatse_MSMEG_4141"/>
</dbReference>
<name>A0ABV6A8Q7_9PSEU</name>
<dbReference type="RefSeq" id="WP_377862472.1">
    <property type="nucleotide sequence ID" value="NZ_JBHLZU010000036.1"/>
</dbReference>
<feature type="domain" description="Luciferase-like" evidence="1">
    <location>
        <begin position="19"/>
        <end position="268"/>
    </location>
</feature>
<dbReference type="Pfam" id="PF00296">
    <property type="entry name" value="Bac_luciferase"/>
    <property type="match status" value="1"/>
</dbReference>
<dbReference type="EC" id="1.-.-.-" evidence="2"/>